<dbReference type="AlphaFoldDB" id="A0A1I6AM17"/>
<dbReference type="Proteomes" id="UP000198727">
    <property type="component" value="Unassembled WGS sequence"/>
</dbReference>
<name>A0A1I6AM17_9PSEU</name>
<evidence type="ECO:0000256" key="1">
    <source>
        <dbReference type="SAM" id="MobiDB-lite"/>
    </source>
</evidence>
<dbReference type="EMBL" id="FOWW01000013">
    <property type="protein sequence ID" value="SFQ69751.1"/>
    <property type="molecule type" value="Genomic_DNA"/>
</dbReference>
<sequence>MSPGRADRALPGHLPGATFVAGAEIPATDGMAARGGDKSISDAARSDV</sequence>
<accession>A0A1I6AM17</accession>
<gene>
    <name evidence="2" type="ORF">SAMN05421810_11379</name>
</gene>
<evidence type="ECO:0000313" key="2">
    <source>
        <dbReference type="EMBL" id="SFQ69751.1"/>
    </source>
</evidence>
<feature type="compositionally biased region" description="Basic and acidic residues" evidence="1">
    <location>
        <begin position="35"/>
        <end position="48"/>
    </location>
</feature>
<proteinExistence type="predicted"/>
<keyword evidence="3" id="KW-1185">Reference proteome</keyword>
<evidence type="ECO:0000313" key="3">
    <source>
        <dbReference type="Proteomes" id="UP000198727"/>
    </source>
</evidence>
<reference evidence="3" key="1">
    <citation type="submission" date="2016-10" db="EMBL/GenBank/DDBJ databases">
        <authorList>
            <person name="Varghese N."/>
            <person name="Submissions S."/>
        </authorList>
    </citation>
    <scope>NUCLEOTIDE SEQUENCE [LARGE SCALE GENOMIC DNA]</scope>
    <source>
        <strain evidence="3">CGMCC 4.5579</strain>
    </source>
</reference>
<protein>
    <submittedName>
        <fullName evidence="2">Uncharacterized protein</fullName>
    </submittedName>
</protein>
<dbReference type="RefSeq" id="WP_166677863.1">
    <property type="nucleotide sequence ID" value="NZ_FOWW01000013.1"/>
</dbReference>
<feature type="region of interest" description="Disordered" evidence="1">
    <location>
        <begin position="29"/>
        <end position="48"/>
    </location>
</feature>
<dbReference type="STRING" id="587909.SAMN05421810_11379"/>
<organism evidence="2 3">
    <name type="scientific">Amycolatopsis arida</name>
    <dbReference type="NCBI Taxonomy" id="587909"/>
    <lineage>
        <taxon>Bacteria</taxon>
        <taxon>Bacillati</taxon>
        <taxon>Actinomycetota</taxon>
        <taxon>Actinomycetes</taxon>
        <taxon>Pseudonocardiales</taxon>
        <taxon>Pseudonocardiaceae</taxon>
        <taxon>Amycolatopsis</taxon>
    </lineage>
</organism>